<comment type="subcellular location">
    <subcellularLocation>
        <location evidence="1">Membrane</location>
        <topology evidence="1">Multi-pass membrane protein</topology>
    </subcellularLocation>
</comment>
<protein>
    <submittedName>
        <fullName evidence="14">Uncharacterized protein</fullName>
    </submittedName>
</protein>
<evidence type="ECO:0000256" key="11">
    <source>
        <dbReference type="RuleBase" id="RU000581"/>
    </source>
</evidence>
<keyword evidence="9 12" id="KW-0472">Membrane</keyword>
<evidence type="ECO:0000256" key="1">
    <source>
        <dbReference type="ARBA" id="ARBA00004141"/>
    </source>
</evidence>
<evidence type="ECO:0000256" key="4">
    <source>
        <dbReference type="ARBA" id="ARBA00022692"/>
    </source>
</evidence>
<reference evidence="14" key="1">
    <citation type="submission" date="2022-11" db="UniProtKB">
        <authorList>
            <consortium name="WormBaseParasite"/>
        </authorList>
    </citation>
    <scope>IDENTIFICATION</scope>
</reference>
<evidence type="ECO:0000256" key="6">
    <source>
        <dbReference type="ARBA" id="ARBA00022989"/>
    </source>
</evidence>
<keyword evidence="10 11" id="KW-0275">Fatty acid biosynthesis</keyword>
<evidence type="ECO:0000256" key="2">
    <source>
        <dbReference type="ARBA" id="ARBA00009295"/>
    </source>
</evidence>
<dbReference type="GO" id="GO:0005789">
    <property type="term" value="C:endoplasmic reticulum membrane"/>
    <property type="evidence" value="ECO:0007669"/>
    <property type="project" value="TreeGrafter"/>
</dbReference>
<keyword evidence="6 12" id="KW-1133">Transmembrane helix</keyword>
<evidence type="ECO:0000256" key="10">
    <source>
        <dbReference type="ARBA" id="ARBA00023160"/>
    </source>
</evidence>
<keyword evidence="5" id="KW-0276">Fatty acid metabolism</keyword>
<sequence>MGISAGAHRLWAHRSYKAKWQLRLFLMICNCIGMQDSVIVWVRDHRCHHKWVETDADPYNIKRGFFFAHVGWLLMKKRAMVKEYGSKIDISDLTSDPILAFQHR</sequence>
<evidence type="ECO:0000313" key="14">
    <source>
        <dbReference type="WBParaSite" id="ACRNAN_scaffold4044.g25408.t1"/>
    </source>
</evidence>
<feature type="transmembrane region" description="Helical" evidence="12">
    <location>
        <begin position="20"/>
        <end position="42"/>
    </location>
</feature>
<keyword evidence="3 11" id="KW-0444">Lipid biosynthesis</keyword>
<keyword evidence="4 11" id="KW-0812">Transmembrane</keyword>
<evidence type="ECO:0000256" key="3">
    <source>
        <dbReference type="ARBA" id="ARBA00022516"/>
    </source>
</evidence>
<comment type="domain">
    <text evidence="11">The histidine box domains are involved in binding the catalytic metal ions.</text>
</comment>
<dbReference type="GO" id="GO:0006636">
    <property type="term" value="P:unsaturated fatty acid biosynthetic process"/>
    <property type="evidence" value="ECO:0007669"/>
    <property type="project" value="TreeGrafter"/>
</dbReference>
<evidence type="ECO:0000256" key="5">
    <source>
        <dbReference type="ARBA" id="ARBA00022832"/>
    </source>
</evidence>
<evidence type="ECO:0000256" key="9">
    <source>
        <dbReference type="ARBA" id="ARBA00023136"/>
    </source>
</evidence>
<comment type="similarity">
    <text evidence="2 11">Belongs to the fatty acid desaturase type 1 family.</text>
</comment>
<keyword evidence="13" id="KW-1185">Reference proteome</keyword>
<dbReference type="InterPro" id="IPR015876">
    <property type="entry name" value="Acyl-CoA_DS"/>
</dbReference>
<comment type="cofactor">
    <cofactor evidence="11">
        <name>Fe(2+)</name>
        <dbReference type="ChEBI" id="CHEBI:29033"/>
    </cofactor>
</comment>
<dbReference type="GO" id="GO:0004768">
    <property type="term" value="F:stearoyl-CoA 9-desaturase activity"/>
    <property type="evidence" value="ECO:0007669"/>
    <property type="project" value="TreeGrafter"/>
</dbReference>
<dbReference type="GO" id="GO:0005506">
    <property type="term" value="F:iron ion binding"/>
    <property type="evidence" value="ECO:0007669"/>
    <property type="project" value="TreeGrafter"/>
</dbReference>
<dbReference type="AlphaFoldDB" id="A0A914DV35"/>
<accession>A0A914DV35</accession>
<keyword evidence="8" id="KW-0443">Lipid metabolism</keyword>
<dbReference type="PRINTS" id="PR00075">
    <property type="entry name" value="FACDDSATRASE"/>
</dbReference>
<evidence type="ECO:0000256" key="8">
    <source>
        <dbReference type="ARBA" id="ARBA00023098"/>
    </source>
</evidence>
<dbReference type="PANTHER" id="PTHR11351:SF31">
    <property type="entry name" value="DESATURASE 1, ISOFORM A-RELATED"/>
    <property type="match status" value="1"/>
</dbReference>
<dbReference type="WBParaSite" id="ACRNAN_scaffold4044.g25408.t1">
    <property type="protein sequence ID" value="ACRNAN_scaffold4044.g25408.t1"/>
    <property type="gene ID" value="ACRNAN_scaffold4044.g25408"/>
</dbReference>
<dbReference type="Proteomes" id="UP000887540">
    <property type="component" value="Unplaced"/>
</dbReference>
<evidence type="ECO:0000313" key="13">
    <source>
        <dbReference type="Proteomes" id="UP000887540"/>
    </source>
</evidence>
<organism evidence="13 14">
    <name type="scientific">Acrobeloides nanus</name>
    <dbReference type="NCBI Taxonomy" id="290746"/>
    <lineage>
        <taxon>Eukaryota</taxon>
        <taxon>Metazoa</taxon>
        <taxon>Ecdysozoa</taxon>
        <taxon>Nematoda</taxon>
        <taxon>Chromadorea</taxon>
        <taxon>Rhabditida</taxon>
        <taxon>Tylenchina</taxon>
        <taxon>Cephalobomorpha</taxon>
        <taxon>Cephaloboidea</taxon>
        <taxon>Cephalobidae</taxon>
        <taxon>Acrobeloides</taxon>
    </lineage>
</organism>
<dbReference type="CDD" id="cd03505">
    <property type="entry name" value="Delta9-FADS-like"/>
    <property type="match status" value="1"/>
</dbReference>
<name>A0A914DV35_9BILA</name>
<evidence type="ECO:0000256" key="12">
    <source>
        <dbReference type="SAM" id="Phobius"/>
    </source>
</evidence>
<proteinExistence type="inferred from homology"/>
<keyword evidence="7 11" id="KW-0560">Oxidoreductase</keyword>
<evidence type="ECO:0000256" key="7">
    <source>
        <dbReference type="ARBA" id="ARBA00023002"/>
    </source>
</evidence>
<dbReference type="PANTHER" id="PTHR11351">
    <property type="entry name" value="ACYL-COA DESATURASE"/>
    <property type="match status" value="1"/>
</dbReference>